<proteinExistence type="predicted"/>
<reference evidence="2" key="1">
    <citation type="submission" date="2017-06" db="EMBL/GenBank/DDBJ databases">
        <authorList>
            <person name="Varghese N."/>
            <person name="Submissions S."/>
        </authorList>
    </citation>
    <scope>NUCLEOTIDE SEQUENCE [LARGE SCALE GENOMIC DNA]</scope>
    <source>
        <strain evidence="2">CIP 108523</strain>
    </source>
</reference>
<dbReference type="PANTHER" id="PTHR39166:SF1">
    <property type="entry name" value="BLL1166 PROTEIN"/>
    <property type="match status" value="1"/>
</dbReference>
<gene>
    <name evidence="1" type="ORF">SAMN05216255_0591</name>
</gene>
<dbReference type="EMBL" id="FZOG01000001">
    <property type="protein sequence ID" value="SNR85185.1"/>
    <property type="molecule type" value="Genomic_DNA"/>
</dbReference>
<organism evidence="1 2">
    <name type="scientific">Pseudomonas segetis</name>
    <dbReference type="NCBI Taxonomy" id="298908"/>
    <lineage>
        <taxon>Bacteria</taxon>
        <taxon>Pseudomonadati</taxon>
        <taxon>Pseudomonadota</taxon>
        <taxon>Gammaproteobacteria</taxon>
        <taxon>Pseudomonadales</taxon>
        <taxon>Pseudomonadaceae</taxon>
        <taxon>Pseudomonas</taxon>
    </lineage>
</organism>
<evidence type="ECO:0008006" key="3">
    <source>
        <dbReference type="Google" id="ProtNLM"/>
    </source>
</evidence>
<dbReference type="Pfam" id="PF06042">
    <property type="entry name" value="NTP_transf_6"/>
    <property type="match status" value="1"/>
</dbReference>
<protein>
    <recommendedName>
        <fullName evidence="3">Nucleotidyltransferase family protein</fullName>
    </recommendedName>
</protein>
<dbReference type="PANTHER" id="PTHR39166">
    <property type="entry name" value="BLL1166 PROTEIN"/>
    <property type="match status" value="1"/>
</dbReference>
<dbReference type="RefSeq" id="WP_176443115.1">
    <property type="nucleotide sequence ID" value="NZ_FZOG01000001.1"/>
</dbReference>
<dbReference type="AlphaFoldDB" id="A0A238ZP86"/>
<evidence type="ECO:0000313" key="2">
    <source>
        <dbReference type="Proteomes" id="UP000242915"/>
    </source>
</evidence>
<accession>A0A238ZP86</accession>
<sequence>MDNASRLQAMLASDALRWRLLEMVHSLALPDCWIAAGFVRNAVWDHLHGRAPGAVATDIDVIWFDPQRCTPEEDQALEARLRKLDAPVTWSVKNQARMHIRNGDEPYLCATHAMRFWPETATAVAVRLGKDRSCEIAAPFGLDDLFGLVLRHTWRFAGEKNAIYQERLKAKNWLATWPLLELASEPSAAG</sequence>
<name>A0A238ZP86_9PSED</name>
<keyword evidence="2" id="KW-1185">Reference proteome</keyword>
<dbReference type="Proteomes" id="UP000242915">
    <property type="component" value="Unassembled WGS sequence"/>
</dbReference>
<dbReference type="InterPro" id="IPR009267">
    <property type="entry name" value="NTP_transf_6"/>
</dbReference>
<evidence type="ECO:0000313" key="1">
    <source>
        <dbReference type="EMBL" id="SNR85185.1"/>
    </source>
</evidence>